<evidence type="ECO:0000313" key="4">
    <source>
        <dbReference type="EMBL" id="MZS89747.1"/>
    </source>
</evidence>
<dbReference type="RefSeq" id="WP_055154337.1">
    <property type="nucleotide sequence ID" value="NZ_CZAW01000143.1"/>
</dbReference>
<protein>
    <submittedName>
        <fullName evidence="2">Uncharacterized protein</fullName>
    </submittedName>
</protein>
<sequence>MNMKVRKSVIAFLMATTMVGSTAVPAMADTVTAKVSIKTTGLTGKKSASPDIVPEKVVTVTNSNGSVTALDVLKAVSGSDTETKETLNGKTYHYQGVLSWCDSQYGNYIPAVKMENHANSDLGKVFADDGTANKTANSLANGREKYFKLSDLNTTETESMKVTKNSTWNNTVHKTDWLSEKDYNNYSGWMTIIDGNTDNLGVDTVLSDTKEHTVCLDFSMMMGLDLGFSSYVQQGDQWIQVPGWK</sequence>
<gene>
    <name evidence="2" type="ORF">ERS852523_04513</name>
    <name evidence="4" type="ORF">GT712_11845</name>
    <name evidence="3" type="ORF">GT728_09150</name>
</gene>
<dbReference type="Proteomes" id="UP000477285">
    <property type="component" value="Unassembled WGS sequence"/>
</dbReference>
<dbReference type="Proteomes" id="UP000477156">
    <property type="component" value="Unassembled WGS sequence"/>
</dbReference>
<proteinExistence type="predicted"/>
<evidence type="ECO:0000313" key="5">
    <source>
        <dbReference type="Proteomes" id="UP000095712"/>
    </source>
</evidence>
<dbReference type="OrthoDB" id="2080344at2"/>
<dbReference type="AlphaFoldDB" id="A0A174UZ15"/>
<dbReference type="EMBL" id="CZAW01000143">
    <property type="protein sequence ID" value="CUQ25158.1"/>
    <property type="molecule type" value="Genomic_DNA"/>
</dbReference>
<feature type="signal peptide" evidence="1">
    <location>
        <begin position="1"/>
        <end position="28"/>
    </location>
</feature>
<evidence type="ECO:0000313" key="6">
    <source>
        <dbReference type="Proteomes" id="UP000477156"/>
    </source>
</evidence>
<reference evidence="2 5" key="1">
    <citation type="submission" date="2015-09" db="EMBL/GenBank/DDBJ databases">
        <authorList>
            <consortium name="Pathogen Informatics"/>
        </authorList>
    </citation>
    <scope>NUCLEOTIDE SEQUENCE [LARGE SCALE GENOMIC DNA]</scope>
    <source>
        <strain evidence="2 5">2789STDY5834911</strain>
    </source>
</reference>
<evidence type="ECO:0000313" key="3">
    <source>
        <dbReference type="EMBL" id="MZL33359.1"/>
    </source>
</evidence>
<dbReference type="Proteomes" id="UP000095712">
    <property type="component" value="Unassembled WGS sequence"/>
</dbReference>
<accession>A0A174UZ15</accession>
<dbReference type="EMBL" id="WWVF01000022">
    <property type="protein sequence ID" value="MZS89747.1"/>
    <property type="molecule type" value="Genomic_DNA"/>
</dbReference>
<evidence type="ECO:0000256" key="1">
    <source>
        <dbReference type="SAM" id="SignalP"/>
    </source>
</evidence>
<keyword evidence="1" id="KW-0732">Signal</keyword>
<reference evidence="6 7" key="2">
    <citation type="journal article" date="2019" name="Nat. Med.">
        <title>A library of human gut bacterial isolates paired with longitudinal multiomics data enables mechanistic microbiome research.</title>
        <authorList>
            <person name="Poyet M."/>
            <person name="Groussin M."/>
            <person name="Gibbons S.M."/>
            <person name="Avila-Pacheco J."/>
            <person name="Jiang X."/>
            <person name="Kearney S.M."/>
            <person name="Perrotta A.R."/>
            <person name="Berdy B."/>
            <person name="Zhao S."/>
            <person name="Lieberman T.D."/>
            <person name="Swanson P.K."/>
            <person name="Smith M."/>
            <person name="Roesemann S."/>
            <person name="Alexander J.E."/>
            <person name="Rich S.A."/>
            <person name="Livny J."/>
            <person name="Vlamakis H."/>
            <person name="Clish C."/>
            <person name="Bullock K."/>
            <person name="Deik A."/>
            <person name="Scott J."/>
            <person name="Pierce K.A."/>
            <person name="Xavier R.J."/>
            <person name="Alm E.J."/>
        </authorList>
    </citation>
    <scope>NUCLEOTIDE SEQUENCE [LARGE SCALE GENOMIC DNA]</scope>
    <source>
        <strain evidence="3 7">BIOML-A1</strain>
        <strain evidence="4 6">BIOML-A12</strain>
    </source>
</reference>
<organism evidence="2 5">
    <name type="scientific">Blautia wexlerae</name>
    <dbReference type="NCBI Taxonomy" id="418240"/>
    <lineage>
        <taxon>Bacteria</taxon>
        <taxon>Bacillati</taxon>
        <taxon>Bacillota</taxon>
        <taxon>Clostridia</taxon>
        <taxon>Lachnospirales</taxon>
        <taxon>Lachnospiraceae</taxon>
        <taxon>Blautia</taxon>
    </lineage>
</organism>
<name>A0A174UZ15_9FIRM</name>
<dbReference type="EMBL" id="WWVQ01000018">
    <property type="protein sequence ID" value="MZL33359.1"/>
    <property type="molecule type" value="Genomic_DNA"/>
</dbReference>
<evidence type="ECO:0000313" key="7">
    <source>
        <dbReference type="Proteomes" id="UP000477285"/>
    </source>
</evidence>
<evidence type="ECO:0000313" key="2">
    <source>
        <dbReference type="EMBL" id="CUQ25158.1"/>
    </source>
</evidence>
<feature type="chain" id="PRO_5036009174" evidence="1">
    <location>
        <begin position="29"/>
        <end position="245"/>
    </location>
</feature>